<gene>
    <name evidence="2" type="ORF">EU556_10135</name>
</gene>
<dbReference type="OrthoDB" id="882310at2"/>
<organism evidence="2 3">
    <name type="scientific">Hymenobacter fodinae</name>
    <dbReference type="NCBI Taxonomy" id="2510796"/>
    <lineage>
        <taxon>Bacteria</taxon>
        <taxon>Pseudomonadati</taxon>
        <taxon>Bacteroidota</taxon>
        <taxon>Cytophagia</taxon>
        <taxon>Cytophagales</taxon>
        <taxon>Hymenobacteraceae</taxon>
        <taxon>Hymenobacter</taxon>
    </lineage>
</organism>
<comment type="caution">
    <text evidence="2">The sequence shown here is derived from an EMBL/GenBank/DDBJ whole genome shotgun (WGS) entry which is preliminary data.</text>
</comment>
<keyword evidence="3" id="KW-1185">Reference proteome</keyword>
<dbReference type="RefSeq" id="WP_135433772.1">
    <property type="nucleotide sequence ID" value="NZ_SRLA01000002.1"/>
</dbReference>
<evidence type="ECO:0000256" key="1">
    <source>
        <dbReference type="SAM" id="Phobius"/>
    </source>
</evidence>
<feature type="transmembrane region" description="Helical" evidence="1">
    <location>
        <begin position="65"/>
        <end position="83"/>
    </location>
</feature>
<name>A0A4Z0P9J6_9BACT</name>
<dbReference type="Proteomes" id="UP000298337">
    <property type="component" value="Unassembled WGS sequence"/>
</dbReference>
<evidence type="ECO:0008006" key="4">
    <source>
        <dbReference type="Google" id="ProtNLM"/>
    </source>
</evidence>
<sequence>MSDLAGMQPLVFSQITMSADEYVAVNFRLWRQQPATRRNNWLLLIGLGLLSFSLFVRVSQQNGQFTAWSTPVFLLVGLLYALLRPVLVRWTLRRGYSKNAVLNEPVDFILTTDEIIGRSELGQFSGKWATIRRAVLVQPDWLLLYPTEAACYYLDVRRLQAPATFPDVERLLAQHQIPLRRV</sequence>
<proteinExistence type="predicted"/>
<protein>
    <recommendedName>
        <fullName evidence="4">YcxB-like protein</fullName>
    </recommendedName>
</protein>
<keyword evidence="1" id="KW-1133">Transmembrane helix</keyword>
<feature type="transmembrane region" description="Helical" evidence="1">
    <location>
        <begin position="41"/>
        <end position="59"/>
    </location>
</feature>
<accession>A0A4Z0P9J6</accession>
<keyword evidence="1" id="KW-0472">Membrane</keyword>
<evidence type="ECO:0000313" key="2">
    <source>
        <dbReference type="EMBL" id="TGE08086.1"/>
    </source>
</evidence>
<evidence type="ECO:0000313" key="3">
    <source>
        <dbReference type="Proteomes" id="UP000298337"/>
    </source>
</evidence>
<dbReference type="EMBL" id="SRLA01000002">
    <property type="protein sequence ID" value="TGE08086.1"/>
    <property type="molecule type" value="Genomic_DNA"/>
</dbReference>
<dbReference type="AlphaFoldDB" id="A0A4Z0P9J6"/>
<keyword evidence="1" id="KW-0812">Transmembrane</keyword>
<reference evidence="2 3" key="1">
    <citation type="submission" date="2019-04" db="EMBL/GenBank/DDBJ databases">
        <authorList>
            <person name="Feng G."/>
            <person name="Zhang J."/>
            <person name="Zhu H."/>
        </authorList>
    </citation>
    <scope>NUCLEOTIDE SEQUENCE [LARGE SCALE GENOMIC DNA]</scope>
    <source>
        <strain evidence="2 3">92R-1</strain>
    </source>
</reference>